<dbReference type="PROSITE" id="PS50914">
    <property type="entry name" value="BON"/>
    <property type="match status" value="2"/>
</dbReference>
<gene>
    <name evidence="1" type="ORF">Lgee_1857</name>
</gene>
<dbReference type="Pfam" id="PF04972">
    <property type="entry name" value="BON"/>
    <property type="match status" value="2"/>
</dbReference>
<keyword evidence="2" id="KW-1185">Reference proteome</keyword>
<dbReference type="RefSeq" id="WP_028385814.1">
    <property type="nucleotide sequence ID" value="NZ_CAAAHN010000002.1"/>
</dbReference>
<sequence length="187" mass="20372">MKCKSLVLILAAALISGCAAVVVAGAAAGMAGYDRRTVVTMEKDARIFHVIHKAIVSDPRFRDSRIEVSSFNRVVLLTGQTPAASLRVLAEKIAQSTPNVYRVYNEITVGYPLALSLRPRDGWVTGQVRSRLLATKGLESGSIRIVTENGVVYLMGIVTPEQSSLAVETARQTRGVRKVVKVFQYIR</sequence>
<dbReference type="Gene3D" id="3.30.1340.30">
    <property type="match status" value="1"/>
</dbReference>
<dbReference type="InterPro" id="IPR051686">
    <property type="entry name" value="Lipoprotein_DolP"/>
</dbReference>
<dbReference type="PATRIC" id="fig|45065.4.peg.2014"/>
<dbReference type="PANTHER" id="PTHR34606:SF4">
    <property type="entry name" value="OUTER MEMBRANE LIPOPROTEIN DOLP"/>
    <property type="match status" value="1"/>
</dbReference>
<protein>
    <submittedName>
        <fullName evidence="1">Uncharacterized protein</fullName>
    </submittedName>
</protein>
<reference evidence="1 2" key="1">
    <citation type="submission" date="2015-11" db="EMBL/GenBank/DDBJ databases">
        <title>Genomic analysis of 38 Legionella species identifies large and diverse effector repertoires.</title>
        <authorList>
            <person name="Burstein D."/>
            <person name="Amaro F."/>
            <person name="Zusman T."/>
            <person name="Lifshitz Z."/>
            <person name="Cohen O."/>
            <person name="Gilbert J.A."/>
            <person name="Pupko T."/>
            <person name="Shuman H.A."/>
            <person name="Segal G."/>
        </authorList>
    </citation>
    <scope>NUCLEOTIDE SEQUENCE [LARGE SCALE GENOMIC DNA]</scope>
    <source>
        <strain evidence="1 2">ATCC 49504</strain>
    </source>
</reference>
<dbReference type="PROSITE" id="PS51257">
    <property type="entry name" value="PROKAR_LIPOPROTEIN"/>
    <property type="match status" value="1"/>
</dbReference>
<dbReference type="InterPro" id="IPR007055">
    <property type="entry name" value="BON_dom"/>
</dbReference>
<organism evidence="1 2">
    <name type="scientific">Legionella geestiana</name>
    <dbReference type="NCBI Taxonomy" id="45065"/>
    <lineage>
        <taxon>Bacteria</taxon>
        <taxon>Pseudomonadati</taxon>
        <taxon>Pseudomonadota</taxon>
        <taxon>Gammaproteobacteria</taxon>
        <taxon>Legionellales</taxon>
        <taxon>Legionellaceae</taxon>
        <taxon>Legionella</taxon>
    </lineage>
</organism>
<dbReference type="InterPro" id="IPR014004">
    <property type="entry name" value="Transpt-assoc_nodulatn_dom_bac"/>
</dbReference>
<dbReference type="SMART" id="SM00749">
    <property type="entry name" value="BON"/>
    <property type="match status" value="2"/>
</dbReference>
<comment type="caution">
    <text evidence="1">The sequence shown here is derived from an EMBL/GenBank/DDBJ whole genome shotgun (WGS) entry which is preliminary data.</text>
</comment>
<dbReference type="STRING" id="45065.Lgee_1857"/>
<dbReference type="PANTHER" id="PTHR34606">
    <property type="entry name" value="BON DOMAIN-CONTAINING PROTEIN"/>
    <property type="match status" value="1"/>
</dbReference>
<evidence type="ECO:0000313" key="2">
    <source>
        <dbReference type="Proteomes" id="UP000054785"/>
    </source>
</evidence>
<dbReference type="AlphaFoldDB" id="A0A0W0TNR5"/>
<dbReference type="Proteomes" id="UP000054785">
    <property type="component" value="Unassembled WGS sequence"/>
</dbReference>
<dbReference type="EMBL" id="LNYC01000072">
    <property type="protein sequence ID" value="KTC97196.1"/>
    <property type="molecule type" value="Genomic_DNA"/>
</dbReference>
<accession>A0A0W0TNR5</accession>
<name>A0A0W0TNR5_9GAMM</name>
<proteinExistence type="predicted"/>
<evidence type="ECO:0000313" key="1">
    <source>
        <dbReference type="EMBL" id="KTC97196.1"/>
    </source>
</evidence>